<evidence type="ECO:0000256" key="3">
    <source>
        <dbReference type="ARBA" id="ARBA00022692"/>
    </source>
</evidence>
<proteinExistence type="inferred from homology"/>
<dbReference type="CDD" id="cd15904">
    <property type="entry name" value="TSPO_MBR"/>
    <property type="match status" value="1"/>
</dbReference>
<dbReference type="InterPro" id="IPR038330">
    <property type="entry name" value="TspO/MBR-related_sf"/>
</dbReference>
<reference evidence="7 8" key="1">
    <citation type="submission" date="2019-08" db="EMBL/GenBank/DDBJ databases">
        <title>Genomes of Subsaximicrobium wynnwilliamsii strains.</title>
        <authorList>
            <person name="Bowman J.P."/>
        </authorList>
    </citation>
    <scope>NUCLEOTIDE SEQUENCE [LARGE SCALE GENOMIC DNA]</scope>
    <source>
        <strain evidence="7 8">2-80-2</strain>
    </source>
</reference>
<dbReference type="RefSeq" id="WP_147088532.1">
    <property type="nucleotide sequence ID" value="NZ_VORM01000060.1"/>
</dbReference>
<keyword evidence="4 6" id="KW-1133">Transmembrane helix</keyword>
<evidence type="ECO:0000256" key="5">
    <source>
        <dbReference type="ARBA" id="ARBA00023136"/>
    </source>
</evidence>
<name>A0A5C6ZBH3_9FLAO</name>
<evidence type="ECO:0000256" key="4">
    <source>
        <dbReference type="ARBA" id="ARBA00022989"/>
    </source>
</evidence>
<keyword evidence="3 6" id="KW-0812">Transmembrane</keyword>
<evidence type="ECO:0000256" key="1">
    <source>
        <dbReference type="ARBA" id="ARBA00004141"/>
    </source>
</evidence>
<accession>A0A5C6ZBH3</accession>
<dbReference type="Pfam" id="PF03073">
    <property type="entry name" value="TspO_MBR"/>
    <property type="match status" value="1"/>
</dbReference>
<evidence type="ECO:0000313" key="8">
    <source>
        <dbReference type="Proteomes" id="UP000321578"/>
    </source>
</evidence>
<evidence type="ECO:0000256" key="6">
    <source>
        <dbReference type="SAM" id="Phobius"/>
    </source>
</evidence>
<dbReference type="GO" id="GO:0033013">
    <property type="term" value="P:tetrapyrrole metabolic process"/>
    <property type="evidence" value="ECO:0007669"/>
    <property type="project" value="UniProtKB-ARBA"/>
</dbReference>
<dbReference type="GO" id="GO:0016020">
    <property type="term" value="C:membrane"/>
    <property type="evidence" value="ECO:0007669"/>
    <property type="project" value="UniProtKB-SubCell"/>
</dbReference>
<evidence type="ECO:0000256" key="2">
    <source>
        <dbReference type="ARBA" id="ARBA00007524"/>
    </source>
</evidence>
<feature type="transmembrane region" description="Helical" evidence="6">
    <location>
        <begin position="105"/>
        <end position="126"/>
    </location>
</feature>
<dbReference type="EMBL" id="VORO01000065">
    <property type="protein sequence ID" value="TXD86385.1"/>
    <property type="molecule type" value="Genomic_DNA"/>
</dbReference>
<feature type="transmembrane region" description="Helical" evidence="6">
    <location>
        <begin position="80"/>
        <end position="99"/>
    </location>
</feature>
<dbReference type="PANTHER" id="PTHR10057:SF0">
    <property type="entry name" value="TRANSLOCATOR PROTEIN"/>
    <property type="match status" value="1"/>
</dbReference>
<keyword evidence="8" id="KW-1185">Reference proteome</keyword>
<dbReference type="Proteomes" id="UP000321578">
    <property type="component" value="Unassembled WGS sequence"/>
</dbReference>
<protein>
    <submittedName>
        <fullName evidence="7">Tryptophan-rich sensory protein</fullName>
    </submittedName>
</protein>
<comment type="caution">
    <text evidence="7">The sequence shown here is derived from an EMBL/GenBank/DDBJ whole genome shotgun (WGS) entry which is preliminary data.</text>
</comment>
<gene>
    <name evidence="7" type="ORF">ESY86_20315</name>
</gene>
<feature type="transmembrane region" description="Helical" evidence="6">
    <location>
        <begin position="133"/>
        <end position="155"/>
    </location>
</feature>
<dbReference type="PANTHER" id="PTHR10057">
    <property type="entry name" value="PERIPHERAL-TYPE BENZODIAZEPINE RECEPTOR"/>
    <property type="match status" value="1"/>
</dbReference>
<dbReference type="InterPro" id="IPR004307">
    <property type="entry name" value="TspO_MBR"/>
</dbReference>
<organism evidence="7 8">
    <name type="scientific">Subsaximicrobium wynnwilliamsii</name>
    <dbReference type="NCBI Taxonomy" id="291179"/>
    <lineage>
        <taxon>Bacteria</taxon>
        <taxon>Pseudomonadati</taxon>
        <taxon>Bacteroidota</taxon>
        <taxon>Flavobacteriia</taxon>
        <taxon>Flavobacteriales</taxon>
        <taxon>Flavobacteriaceae</taxon>
        <taxon>Subsaximicrobium</taxon>
    </lineage>
</organism>
<feature type="transmembrane region" description="Helical" evidence="6">
    <location>
        <begin position="7"/>
        <end position="28"/>
    </location>
</feature>
<keyword evidence="5 6" id="KW-0472">Membrane</keyword>
<evidence type="ECO:0000313" key="7">
    <source>
        <dbReference type="EMBL" id="TXD86385.1"/>
    </source>
</evidence>
<comment type="subcellular location">
    <subcellularLocation>
        <location evidence="1">Membrane</location>
        <topology evidence="1">Multi-pass membrane protein</topology>
    </subcellularLocation>
</comment>
<comment type="similarity">
    <text evidence="2">Belongs to the TspO/BZRP family.</text>
</comment>
<dbReference type="AlphaFoldDB" id="A0A5C6ZBH3"/>
<dbReference type="Gene3D" id="1.20.1260.100">
    <property type="entry name" value="TspO/MBR protein"/>
    <property type="match status" value="1"/>
</dbReference>
<feature type="transmembrane region" description="Helical" evidence="6">
    <location>
        <begin position="48"/>
        <end position="68"/>
    </location>
</feature>
<dbReference type="OrthoDB" id="9795496at2"/>
<sequence length="158" mass="18352">MKKGNLIYLLLSTGICVVFAIIGGLLVGNSLENWFTEIKHPWFSLPMIGWYIVGGLYYIMAIAILYRLLIAKDGLQRRLAICLTIAMIAGNEFWNYLFFGLESTYAGFIGLIPFTLIVVVLFVRLWKFQQRTAWILLPYVIWLGYDIIWTYNLWILNK</sequence>